<dbReference type="InterPro" id="IPR001789">
    <property type="entry name" value="Sig_transdc_resp-reg_receiver"/>
</dbReference>
<dbReference type="InterPro" id="IPR011006">
    <property type="entry name" value="CheY-like_superfamily"/>
</dbReference>
<name>A0ABS7C0H2_9BACL</name>
<dbReference type="InterPro" id="IPR051552">
    <property type="entry name" value="HptR"/>
</dbReference>
<evidence type="ECO:0000256" key="7">
    <source>
        <dbReference type="ARBA" id="ARBA00023163"/>
    </source>
</evidence>
<accession>A0ABS7C0H2</accession>
<evidence type="ECO:0000256" key="3">
    <source>
        <dbReference type="ARBA" id="ARBA00022553"/>
    </source>
</evidence>
<dbReference type="SUPFAM" id="SSF46689">
    <property type="entry name" value="Homeodomain-like"/>
    <property type="match status" value="2"/>
</dbReference>
<feature type="domain" description="Response regulatory" evidence="10">
    <location>
        <begin position="3"/>
        <end position="120"/>
    </location>
</feature>
<comment type="caution">
    <text evidence="11">The sequence shown here is derived from an EMBL/GenBank/DDBJ whole genome shotgun (WGS) entry which is preliminary data.</text>
</comment>
<dbReference type="RefSeq" id="WP_210039624.1">
    <property type="nucleotide sequence ID" value="NZ_JBHLVU010000005.1"/>
</dbReference>
<dbReference type="CDD" id="cd17536">
    <property type="entry name" value="REC_YesN-like"/>
    <property type="match status" value="1"/>
</dbReference>
<evidence type="ECO:0000313" key="12">
    <source>
        <dbReference type="Proteomes" id="UP001519887"/>
    </source>
</evidence>
<protein>
    <submittedName>
        <fullName evidence="11">Response regulator</fullName>
    </submittedName>
</protein>
<evidence type="ECO:0000259" key="10">
    <source>
        <dbReference type="PROSITE" id="PS50110"/>
    </source>
</evidence>
<keyword evidence="5" id="KW-0805">Transcription regulation</keyword>
<evidence type="ECO:0000256" key="8">
    <source>
        <dbReference type="PROSITE-ProRule" id="PRU00169"/>
    </source>
</evidence>
<dbReference type="Gene3D" id="3.40.50.2300">
    <property type="match status" value="1"/>
</dbReference>
<dbReference type="PANTHER" id="PTHR42713">
    <property type="entry name" value="HISTIDINE KINASE-RELATED"/>
    <property type="match status" value="1"/>
</dbReference>
<keyword evidence="3 8" id="KW-0597">Phosphoprotein</keyword>
<keyword evidence="12" id="KW-1185">Reference proteome</keyword>
<proteinExistence type="predicted"/>
<reference evidence="11 12" key="1">
    <citation type="submission" date="2021-07" db="EMBL/GenBank/DDBJ databases">
        <title>Paenibacillus radiodurans sp. nov., isolated from the southeastern edge of Tengger Desert.</title>
        <authorList>
            <person name="Zhang G."/>
        </authorList>
    </citation>
    <scope>NUCLEOTIDE SEQUENCE [LARGE SCALE GENOMIC DNA]</scope>
    <source>
        <strain evidence="11 12">CCM 7311</strain>
    </source>
</reference>
<gene>
    <name evidence="11" type="ORF">K0U00_10110</name>
</gene>
<evidence type="ECO:0000256" key="6">
    <source>
        <dbReference type="ARBA" id="ARBA00023125"/>
    </source>
</evidence>
<keyword evidence="7" id="KW-0804">Transcription</keyword>
<dbReference type="PANTHER" id="PTHR42713:SF3">
    <property type="entry name" value="TRANSCRIPTIONAL REGULATORY PROTEIN HPTR"/>
    <property type="match status" value="1"/>
</dbReference>
<dbReference type="EMBL" id="JAHZIK010000193">
    <property type="protein sequence ID" value="MBW7454384.1"/>
    <property type="molecule type" value="Genomic_DNA"/>
</dbReference>
<evidence type="ECO:0000256" key="1">
    <source>
        <dbReference type="ARBA" id="ARBA00004496"/>
    </source>
</evidence>
<organism evidence="11 12">
    <name type="scientific">Paenibacillus sepulcri</name>
    <dbReference type="NCBI Taxonomy" id="359917"/>
    <lineage>
        <taxon>Bacteria</taxon>
        <taxon>Bacillati</taxon>
        <taxon>Bacillota</taxon>
        <taxon>Bacilli</taxon>
        <taxon>Bacillales</taxon>
        <taxon>Paenibacillaceae</taxon>
        <taxon>Paenibacillus</taxon>
    </lineage>
</organism>
<keyword evidence="6" id="KW-0238">DNA-binding</keyword>
<evidence type="ECO:0000259" key="9">
    <source>
        <dbReference type="PROSITE" id="PS01124"/>
    </source>
</evidence>
<feature type="domain" description="HTH araC/xylS-type" evidence="9">
    <location>
        <begin position="144"/>
        <end position="241"/>
    </location>
</feature>
<dbReference type="Proteomes" id="UP001519887">
    <property type="component" value="Unassembled WGS sequence"/>
</dbReference>
<dbReference type="PROSITE" id="PS50110">
    <property type="entry name" value="RESPONSE_REGULATORY"/>
    <property type="match status" value="1"/>
</dbReference>
<keyword evidence="4" id="KW-0902">Two-component regulatory system</keyword>
<evidence type="ECO:0000256" key="4">
    <source>
        <dbReference type="ARBA" id="ARBA00023012"/>
    </source>
</evidence>
<dbReference type="InterPro" id="IPR018060">
    <property type="entry name" value="HTH_AraC"/>
</dbReference>
<evidence type="ECO:0000313" key="11">
    <source>
        <dbReference type="EMBL" id="MBW7454384.1"/>
    </source>
</evidence>
<dbReference type="InterPro" id="IPR009057">
    <property type="entry name" value="Homeodomain-like_sf"/>
</dbReference>
<dbReference type="Pfam" id="PF00072">
    <property type="entry name" value="Response_reg"/>
    <property type="match status" value="1"/>
</dbReference>
<dbReference type="SUPFAM" id="SSF52172">
    <property type="entry name" value="CheY-like"/>
    <property type="match status" value="1"/>
</dbReference>
<dbReference type="SMART" id="SM00342">
    <property type="entry name" value="HTH_ARAC"/>
    <property type="match status" value="1"/>
</dbReference>
<dbReference type="PROSITE" id="PS01124">
    <property type="entry name" value="HTH_ARAC_FAMILY_2"/>
    <property type="match status" value="1"/>
</dbReference>
<dbReference type="Pfam" id="PF12833">
    <property type="entry name" value="HTH_18"/>
    <property type="match status" value="1"/>
</dbReference>
<sequence length="242" mass="28147">MYQLLIVDDEYEIRHGISSYFPWDELGFHVAGEAENGLEALNFIRGHAVDVILCDIKMPVKSGLELAKDLKAIGDPTRIVFLTGHKEFELIKEALVYGARDYIVKPTKYQELAQVFQKLKIELDQERQSKPVHEDDQDSDIMIRKMKDYVKEHFQTVQLKDVSRIVHMNLYYISTYFKKKTGQSFSDYVLSVKMEKAAQYLSDPQYKTYEVSELVGYGNPKNFSKAFKAFYGRNPRQFRSGQ</sequence>
<dbReference type="SMART" id="SM00448">
    <property type="entry name" value="REC"/>
    <property type="match status" value="1"/>
</dbReference>
<keyword evidence="2" id="KW-0963">Cytoplasm</keyword>
<comment type="subcellular location">
    <subcellularLocation>
        <location evidence="1">Cytoplasm</location>
    </subcellularLocation>
</comment>
<evidence type="ECO:0000256" key="2">
    <source>
        <dbReference type="ARBA" id="ARBA00022490"/>
    </source>
</evidence>
<feature type="modified residue" description="4-aspartylphosphate" evidence="8">
    <location>
        <position position="55"/>
    </location>
</feature>
<dbReference type="Gene3D" id="1.10.10.60">
    <property type="entry name" value="Homeodomain-like"/>
    <property type="match status" value="2"/>
</dbReference>
<evidence type="ECO:0000256" key="5">
    <source>
        <dbReference type="ARBA" id="ARBA00023015"/>
    </source>
</evidence>